<dbReference type="EMBL" id="WKKW01000009">
    <property type="protein sequence ID" value="MSD91694.1"/>
    <property type="molecule type" value="Genomic_DNA"/>
</dbReference>
<dbReference type="RefSeq" id="WP_154313841.1">
    <property type="nucleotide sequence ID" value="NZ_WKKW01000009.1"/>
</dbReference>
<evidence type="ECO:0000259" key="2">
    <source>
        <dbReference type="Pfam" id="PF01402"/>
    </source>
</evidence>
<dbReference type="CDD" id="cd21631">
    <property type="entry name" value="RHH_CopG_NikR-like"/>
    <property type="match status" value="1"/>
</dbReference>
<dbReference type="Proteomes" id="UP000436357">
    <property type="component" value="Unassembled WGS sequence"/>
</dbReference>
<dbReference type="OrthoDB" id="3240187at2"/>
<gene>
    <name evidence="3" type="ORF">GKC41_08585</name>
</gene>
<evidence type="ECO:0000313" key="4">
    <source>
        <dbReference type="Proteomes" id="UP000436357"/>
    </source>
</evidence>
<dbReference type="InterPro" id="IPR010985">
    <property type="entry name" value="Ribbon_hlx_hlx"/>
</dbReference>
<evidence type="ECO:0000313" key="3">
    <source>
        <dbReference type="EMBL" id="MSD91694.1"/>
    </source>
</evidence>
<reference evidence="3 4" key="1">
    <citation type="submission" date="2019-11" db="EMBL/GenBank/DDBJ databases">
        <title>Draft Genome Sequence of Plant Growth-Promoting Rhizosphere-Associated Bacteria.</title>
        <authorList>
            <person name="Vasilyev I.Y."/>
            <person name="Radchenko V."/>
            <person name="Ilnitskaya E.V."/>
        </authorList>
    </citation>
    <scope>NUCLEOTIDE SEQUENCE [LARGE SCALE GENOMIC DNA]</scope>
    <source>
        <strain evidence="3 4">VRA_9sq_n</strain>
    </source>
</reference>
<dbReference type="InterPro" id="IPR013321">
    <property type="entry name" value="Arc_rbn_hlx_hlx"/>
</dbReference>
<dbReference type="SUPFAM" id="SSF47598">
    <property type="entry name" value="Ribbon-helix-helix"/>
    <property type="match status" value="1"/>
</dbReference>
<feature type="compositionally biased region" description="Basic and acidic residues" evidence="1">
    <location>
        <begin position="1"/>
        <end position="31"/>
    </location>
</feature>
<comment type="caution">
    <text evidence="3">The sequence shown here is derived from an EMBL/GenBank/DDBJ whole genome shotgun (WGS) entry which is preliminary data.</text>
</comment>
<protein>
    <submittedName>
        <fullName evidence="3">Ribbon-helix-helix protein, CopG family</fullName>
    </submittedName>
</protein>
<dbReference type="AlphaFoldDB" id="A0A6N7TZZ6"/>
<feature type="domain" description="Ribbon-helix-helix protein CopG" evidence="2">
    <location>
        <begin position="79"/>
        <end position="112"/>
    </location>
</feature>
<dbReference type="InterPro" id="IPR002145">
    <property type="entry name" value="CopG"/>
</dbReference>
<dbReference type="Pfam" id="PF01402">
    <property type="entry name" value="RHH_1"/>
    <property type="match status" value="1"/>
</dbReference>
<evidence type="ECO:0000256" key="1">
    <source>
        <dbReference type="SAM" id="MobiDB-lite"/>
    </source>
</evidence>
<sequence length="122" mass="14321">MLAHEYESKTKEERRQMEELAAKAERGERLDVVPGSVRHMDPNRDVDKDQFFRDLHTEFDQMRLRRAEATQVARKTWKIRVPKDLDDKANQLAKQEGTNKSAIIRKAVAWYLQNTDKRPTAA</sequence>
<feature type="region of interest" description="Disordered" evidence="1">
    <location>
        <begin position="1"/>
        <end position="45"/>
    </location>
</feature>
<proteinExistence type="predicted"/>
<name>A0A6N7TZZ6_9BIFI</name>
<organism evidence="3 4">
    <name type="scientific">Bifidobacterium asteroides</name>
    <dbReference type="NCBI Taxonomy" id="1684"/>
    <lineage>
        <taxon>Bacteria</taxon>
        <taxon>Bacillati</taxon>
        <taxon>Actinomycetota</taxon>
        <taxon>Actinomycetes</taxon>
        <taxon>Bifidobacteriales</taxon>
        <taxon>Bifidobacteriaceae</taxon>
        <taxon>Bifidobacterium</taxon>
    </lineage>
</organism>
<dbReference type="Gene3D" id="1.10.1220.10">
    <property type="entry name" value="Met repressor-like"/>
    <property type="match status" value="1"/>
</dbReference>
<dbReference type="GO" id="GO:0006355">
    <property type="term" value="P:regulation of DNA-templated transcription"/>
    <property type="evidence" value="ECO:0007669"/>
    <property type="project" value="InterPro"/>
</dbReference>
<accession>A0A6N7TZZ6</accession>